<organism evidence="4 5">
    <name type="scientific">Scheffersomyces spartinae</name>
    <dbReference type="NCBI Taxonomy" id="45513"/>
    <lineage>
        <taxon>Eukaryota</taxon>
        <taxon>Fungi</taxon>
        <taxon>Dikarya</taxon>
        <taxon>Ascomycota</taxon>
        <taxon>Saccharomycotina</taxon>
        <taxon>Pichiomycetes</taxon>
        <taxon>Debaryomycetaceae</taxon>
        <taxon>Scheffersomyces</taxon>
    </lineage>
</organism>
<accession>A0A9P7VBG2</accession>
<dbReference type="InterPro" id="IPR035969">
    <property type="entry name" value="Rab-GAP_TBC_sf"/>
</dbReference>
<sequence>MVKERLLRAGEVELLYVKSKVYLHPTPSKKDNICGFLSLSRGPLATNNDILLSFSAENQLSKEEIKIYNNVDLHELEVDLEALQISGKRLANAVASKKREDHIVTKPPVSILVGYSFSIPLSFVFSIQVRKPSSGFWHGSLVINTKDGEKLPILFFHDNESASTLKEQKIRNQRFDPFNSSGDLYWGGDDFIKVLLKFIRVVKSTVETSVLLINPDEDDLRNFANNRRKSSIGGDSSSEAATKPIDFKMPNIGKFLNNAKWRVLETVATLGAQTKNQVVDLVDEHAPVPLKQLMSKPEVKKIGDDFDSARIYLAKWAQQVKEEAEESLKKYMLEDDIYNQINKELGSDEYLTEEEINKTSRRDPIGLTEWKSFFDYSGRLNITANEIKSKIFHGGLEPEVRKEAWLFLLGVYSWDTSAKEREELYASYETAYSDYKLKWVEDTEKRSTEFWMDQKHRIEKDIHRTDRNIEIFQNKKTKRTSTTSTGENANNSNERESSPETPDEASEPEENEEDEFNLSNIRNPHLFNVREILLTYNEYNVNLGYVQGMSDLISPLYFIYQDEVLTFWTFSKFMEIMERNFVRDQSGMKKQMLTLNKLLQFMLPKLYKHLEKCQSVDLFFFFRMLLVWFKREFEWNDVFHLWETLFTNCYSSQFHLFVALAVLSANERIIIQNLQQFDEVLKYMNDLSMKMHLDPLLIRSELLFLKFKRMIDIIDRENSIARSSGKFDNVVNVDHELRQLLNKEPIIQKEVERPEGVGGG</sequence>
<dbReference type="SUPFAM" id="SSF47923">
    <property type="entry name" value="Ypt/Rab-GAP domain of gyp1p"/>
    <property type="match status" value="2"/>
</dbReference>
<feature type="compositionally biased region" description="Low complexity" evidence="2">
    <location>
        <begin position="480"/>
        <end position="492"/>
    </location>
</feature>
<dbReference type="PROSITE" id="PS50086">
    <property type="entry name" value="TBC_RABGAP"/>
    <property type="match status" value="1"/>
</dbReference>
<keyword evidence="5" id="KW-1185">Reference proteome</keyword>
<evidence type="ECO:0000259" key="3">
    <source>
        <dbReference type="PROSITE" id="PS50086"/>
    </source>
</evidence>
<proteinExistence type="predicted"/>
<dbReference type="EMBL" id="JAHMUF010000005">
    <property type="protein sequence ID" value="KAG7194948.1"/>
    <property type="molecule type" value="Genomic_DNA"/>
</dbReference>
<gene>
    <name evidence="4" type="primary">GYP7</name>
    <name evidence="4" type="ORF">KQ657_004058</name>
</gene>
<evidence type="ECO:0000256" key="1">
    <source>
        <dbReference type="ARBA" id="ARBA00022468"/>
    </source>
</evidence>
<dbReference type="AlphaFoldDB" id="A0A9P7VBG2"/>
<dbReference type="SMART" id="SM00164">
    <property type="entry name" value="TBC"/>
    <property type="match status" value="1"/>
</dbReference>
<dbReference type="RefSeq" id="XP_043050495.1">
    <property type="nucleotide sequence ID" value="XM_043194744.1"/>
</dbReference>
<evidence type="ECO:0000313" key="5">
    <source>
        <dbReference type="Proteomes" id="UP000790833"/>
    </source>
</evidence>
<dbReference type="InterPro" id="IPR000195">
    <property type="entry name" value="Rab-GAP-TBC_dom"/>
</dbReference>
<dbReference type="PANTHER" id="PTHR22957">
    <property type="entry name" value="TBC1 DOMAIN FAMILY MEMBER GTPASE-ACTIVATING PROTEIN"/>
    <property type="match status" value="1"/>
</dbReference>
<feature type="compositionally biased region" description="Acidic residues" evidence="2">
    <location>
        <begin position="501"/>
        <end position="516"/>
    </location>
</feature>
<dbReference type="Pfam" id="PF00566">
    <property type="entry name" value="RabGAP-TBC"/>
    <property type="match status" value="1"/>
</dbReference>
<keyword evidence="1" id="KW-0343">GTPase activation</keyword>
<dbReference type="GO" id="GO:0005096">
    <property type="term" value="F:GTPase activator activity"/>
    <property type="evidence" value="ECO:0007669"/>
    <property type="project" value="UniProtKB-KW"/>
</dbReference>
<dbReference type="Gene3D" id="1.10.8.270">
    <property type="entry name" value="putative rabgap domain of human tbc1 domain family member 14 like domains"/>
    <property type="match status" value="1"/>
</dbReference>
<dbReference type="PANTHER" id="PTHR22957:SF502">
    <property type="entry name" value="SMALL G PROTEIN SIGNALING MODULATOR 2-RELATED"/>
    <property type="match status" value="1"/>
</dbReference>
<dbReference type="Gene3D" id="1.10.472.80">
    <property type="entry name" value="Ypt/Rab-GAP domain of gyp1p, domain 3"/>
    <property type="match status" value="1"/>
</dbReference>
<evidence type="ECO:0000256" key="2">
    <source>
        <dbReference type="SAM" id="MobiDB-lite"/>
    </source>
</evidence>
<protein>
    <submittedName>
        <fullName evidence="4">GTPase activating protein</fullName>
    </submittedName>
</protein>
<feature type="domain" description="Rab-GAP TBC" evidence="3">
    <location>
        <begin position="395"/>
        <end position="649"/>
    </location>
</feature>
<feature type="region of interest" description="Disordered" evidence="2">
    <location>
        <begin position="473"/>
        <end position="517"/>
    </location>
</feature>
<dbReference type="GeneID" id="66117432"/>
<dbReference type="Proteomes" id="UP000790833">
    <property type="component" value="Unassembled WGS sequence"/>
</dbReference>
<dbReference type="OrthoDB" id="10264062at2759"/>
<evidence type="ECO:0000313" key="4">
    <source>
        <dbReference type="EMBL" id="KAG7194948.1"/>
    </source>
</evidence>
<reference evidence="4" key="1">
    <citation type="submission" date="2021-03" db="EMBL/GenBank/DDBJ databases">
        <authorList>
            <person name="Palmer J.M."/>
        </authorList>
    </citation>
    <scope>NUCLEOTIDE SEQUENCE</scope>
    <source>
        <strain evidence="4">ARV_011</strain>
    </source>
</reference>
<comment type="caution">
    <text evidence="4">The sequence shown here is derived from an EMBL/GenBank/DDBJ whole genome shotgun (WGS) entry which is preliminary data.</text>
</comment>
<name>A0A9P7VBG2_9ASCO</name>